<evidence type="ECO:0000313" key="2">
    <source>
        <dbReference type="EMBL" id="TMS33456.1"/>
    </source>
</evidence>
<proteinExistence type="predicted"/>
<feature type="region of interest" description="Disordered" evidence="1">
    <location>
        <begin position="43"/>
        <end position="65"/>
    </location>
</feature>
<keyword evidence="3" id="KW-1185">Reference proteome</keyword>
<reference evidence="2 3" key="2">
    <citation type="journal article" date="2019" name="G3 (Bethesda)">
        <title>Hybrid Assembly of the Genome of the Entomopathogenic Nematode Steinernema carpocapsae Identifies the X-Chromosome.</title>
        <authorList>
            <person name="Serra L."/>
            <person name="Macchietto M."/>
            <person name="Macias-Munoz A."/>
            <person name="McGill C.J."/>
            <person name="Rodriguez I.M."/>
            <person name="Rodriguez B."/>
            <person name="Murad R."/>
            <person name="Mortazavi A."/>
        </authorList>
    </citation>
    <scope>NUCLEOTIDE SEQUENCE [LARGE SCALE GENOMIC DNA]</scope>
    <source>
        <strain evidence="2 3">ALL</strain>
    </source>
</reference>
<evidence type="ECO:0000313" key="3">
    <source>
        <dbReference type="Proteomes" id="UP000298663"/>
    </source>
</evidence>
<organism evidence="2 3">
    <name type="scientific">Steinernema carpocapsae</name>
    <name type="common">Entomopathogenic nematode</name>
    <dbReference type="NCBI Taxonomy" id="34508"/>
    <lineage>
        <taxon>Eukaryota</taxon>
        <taxon>Metazoa</taxon>
        <taxon>Ecdysozoa</taxon>
        <taxon>Nematoda</taxon>
        <taxon>Chromadorea</taxon>
        <taxon>Rhabditida</taxon>
        <taxon>Tylenchina</taxon>
        <taxon>Panagrolaimomorpha</taxon>
        <taxon>Strongyloidoidea</taxon>
        <taxon>Steinernematidae</taxon>
        <taxon>Steinernema</taxon>
    </lineage>
</organism>
<dbReference type="Proteomes" id="UP000298663">
    <property type="component" value="Unassembled WGS sequence"/>
</dbReference>
<sequence length="85" mass="9192">MRPSASAPLTLPYALSLLWSQRTDTWLEARGERLLGIRSLKTSKGSMSCKDGSQSGGASNGDQPQALNFHHHLVVPDVATLTVQF</sequence>
<comment type="caution">
    <text evidence="2">The sequence shown here is derived from an EMBL/GenBank/DDBJ whole genome shotgun (WGS) entry which is preliminary data.</text>
</comment>
<evidence type="ECO:0000256" key="1">
    <source>
        <dbReference type="SAM" id="MobiDB-lite"/>
    </source>
</evidence>
<dbReference type="EMBL" id="AZBU02000001">
    <property type="protein sequence ID" value="TMS33456.1"/>
    <property type="molecule type" value="Genomic_DNA"/>
</dbReference>
<reference evidence="2 3" key="1">
    <citation type="journal article" date="2015" name="Genome Biol.">
        <title>Comparative genomics of Steinernema reveals deeply conserved gene regulatory networks.</title>
        <authorList>
            <person name="Dillman A.R."/>
            <person name="Macchietto M."/>
            <person name="Porter C.F."/>
            <person name="Rogers A."/>
            <person name="Williams B."/>
            <person name="Antoshechkin I."/>
            <person name="Lee M.M."/>
            <person name="Goodwin Z."/>
            <person name="Lu X."/>
            <person name="Lewis E.E."/>
            <person name="Goodrich-Blair H."/>
            <person name="Stock S.P."/>
            <person name="Adams B.J."/>
            <person name="Sternberg P.W."/>
            <person name="Mortazavi A."/>
        </authorList>
    </citation>
    <scope>NUCLEOTIDE SEQUENCE [LARGE SCALE GENOMIC DNA]</scope>
    <source>
        <strain evidence="2 3">ALL</strain>
    </source>
</reference>
<accession>A0A4U8UKW0</accession>
<gene>
    <name evidence="2" type="ORF">L596_001194</name>
</gene>
<dbReference type="AlphaFoldDB" id="A0A4U8UKW0"/>
<name>A0A4U8UKW0_STECR</name>
<protein>
    <submittedName>
        <fullName evidence="2">Uncharacterized protein</fullName>
    </submittedName>
</protein>
<feature type="compositionally biased region" description="Polar residues" evidence="1">
    <location>
        <begin position="43"/>
        <end position="53"/>
    </location>
</feature>